<dbReference type="InterPro" id="IPR024618">
    <property type="entry name" value="DUF3857"/>
</dbReference>
<comment type="caution">
    <text evidence="2">The sequence shown here is derived from an EMBL/GenBank/DDBJ whole genome shotgun (WGS) entry which is preliminary data.</text>
</comment>
<name>A0A4V6T3J8_9BACT</name>
<evidence type="ECO:0000259" key="1">
    <source>
        <dbReference type="Pfam" id="PF12969"/>
    </source>
</evidence>
<dbReference type="Gene3D" id="2.60.120.1130">
    <property type="match status" value="1"/>
</dbReference>
<gene>
    <name evidence="2" type="ORF">FAM09_29695</name>
</gene>
<reference evidence="2 3" key="1">
    <citation type="submission" date="2019-04" db="EMBL/GenBank/DDBJ databases">
        <title>Niastella caeni sp. nov., isolated from activated sludge.</title>
        <authorList>
            <person name="Sheng M."/>
        </authorList>
    </citation>
    <scope>NUCLEOTIDE SEQUENCE [LARGE SCALE GENOMIC DNA]</scope>
    <source>
        <strain evidence="2 3">HX-2-15</strain>
    </source>
</reference>
<dbReference type="Pfam" id="PF12969">
    <property type="entry name" value="DUF3857"/>
    <property type="match status" value="1"/>
</dbReference>
<protein>
    <submittedName>
        <fullName evidence="2">DUF3857 domain-containing protein</fullName>
    </submittedName>
</protein>
<evidence type="ECO:0000313" key="3">
    <source>
        <dbReference type="Proteomes" id="UP000306918"/>
    </source>
</evidence>
<dbReference type="AlphaFoldDB" id="A0A4V6T3J8"/>
<dbReference type="Gene3D" id="2.60.40.3140">
    <property type="match status" value="1"/>
</dbReference>
<accession>A0A4V6T3J8</accession>
<evidence type="ECO:0000313" key="2">
    <source>
        <dbReference type="EMBL" id="THU30776.1"/>
    </source>
</evidence>
<keyword evidence="3" id="KW-1185">Reference proteome</keyword>
<dbReference type="EMBL" id="STFF01000015">
    <property type="protein sequence ID" value="THU30776.1"/>
    <property type="molecule type" value="Genomic_DNA"/>
</dbReference>
<dbReference type="Proteomes" id="UP000306918">
    <property type="component" value="Unassembled WGS sequence"/>
</dbReference>
<proteinExistence type="predicted"/>
<organism evidence="2 3">
    <name type="scientific">Niastella caeni</name>
    <dbReference type="NCBI Taxonomy" id="2569763"/>
    <lineage>
        <taxon>Bacteria</taxon>
        <taxon>Pseudomonadati</taxon>
        <taxon>Bacteroidota</taxon>
        <taxon>Chitinophagia</taxon>
        <taxon>Chitinophagales</taxon>
        <taxon>Chitinophagaceae</taxon>
        <taxon>Niastella</taxon>
    </lineage>
</organism>
<dbReference type="OrthoDB" id="1153981at2"/>
<sequence>MKYWNTFSPCIKNLSVCQKNSAYMLNVYKQIITACFLVCSVPAFTQTVPGIEQEQWGGEAIIQTVDTKYSNESAVILFEKRRIEFVDEKEDLVAYKTFHTRIHINDDKGIESYNKIYLPVSDNGDIVDIKARTILPGGNVITLDKKNIKDLKEDDQLYKIFAMEGLVKGCEVEYYYTYKTDASFFGRDVLQRSFPVLDAQVEVVSPTRLIFETKGYNQVNASVDTILGTKRFVTTRQQNIPGAQDEKYSTYTANLKRVEYKLSYNTSNKGSGRLFTWNELAKRAYSIYATYSEKELKKVDGLINSNGWKNSGNEASVVIAVENYLKKNISTREDIGDANAENLEWVIKNKISSHRGIVRLYGAIFKQLAVNHEFVLCGSRDDFAADKSFENWNNCDNQVIYFPKLKKFIAPTLIEFRYPLIHPLWVASNGVFCKGTMIGNFATAIADIRPIQGEDYVQSGNNIEAKIKLNKTLDTLIVNSRQLYSGYSSVYYRTSFNFTSEDRQKQILKELVKFGTSSEQVVSSKIENKEMENFQDNKPFILDMVVNASELVEKAGNKILVKVGEIIGPQAEMYQEKPRQFDMDVNYPHALERTIEFTIPEGYKVKNLNDLVINKVYKENDEVTMGFESSYTQEGNIIKVHVMEQYRKIHYPLAQYEDFKKIINASADFNKVTLVLEAN</sequence>
<feature type="domain" description="DUF3857" evidence="1">
    <location>
        <begin position="96"/>
        <end position="235"/>
    </location>
</feature>